<dbReference type="PANTHER" id="PTHR11860">
    <property type="entry name" value="POLYMERIC-IMMUNOGLOBULIN RECEPTOR"/>
    <property type="match status" value="1"/>
</dbReference>
<name>W5MPC3_LEPOC</name>
<reference evidence="7" key="2">
    <citation type="submission" date="2025-08" db="UniProtKB">
        <authorList>
            <consortium name="Ensembl"/>
        </authorList>
    </citation>
    <scope>IDENTIFICATION</scope>
</reference>
<dbReference type="GO" id="GO:0004888">
    <property type="term" value="F:transmembrane signaling receptor activity"/>
    <property type="evidence" value="ECO:0000318"/>
    <property type="project" value="GO_Central"/>
</dbReference>
<dbReference type="SUPFAM" id="SSF48726">
    <property type="entry name" value="Immunoglobulin"/>
    <property type="match status" value="1"/>
</dbReference>
<feature type="signal peptide" evidence="5">
    <location>
        <begin position="1"/>
        <end position="23"/>
    </location>
</feature>
<dbReference type="GeneTree" id="ENSGT00940000154332"/>
<evidence type="ECO:0000313" key="7">
    <source>
        <dbReference type="Ensembl" id="ENSLOCP00000010232.1"/>
    </source>
</evidence>
<evidence type="ECO:0000256" key="2">
    <source>
        <dbReference type="ARBA" id="ARBA00022692"/>
    </source>
</evidence>
<organism evidence="7 8">
    <name type="scientific">Lepisosteus oculatus</name>
    <name type="common">Spotted gar</name>
    <dbReference type="NCBI Taxonomy" id="7918"/>
    <lineage>
        <taxon>Eukaryota</taxon>
        <taxon>Metazoa</taxon>
        <taxon>Chordata</taxon>
        <taxon>Craniata</taxon>
        <taxon>Vertebrata</taxon>
        <taxon>Euteleostomi</taxon>
        <taxon>Actinopterygii</taxon>
        <taxon>Neopterygii</taxon>
        <taxon>Holostei</taxon>
        <taxon>Semionotiformes</taxon>
        <taxon>Lepisosteidae</taxon>
        <taxon>Lepisosteus</taxon>
    </lineage>
</organism>
<evidence type="ECO:0000256" key="1">
    <source>
        <dbReference type="ARBA" id="ARBA00004370"/>
    </source>
</evidence>
<dbReference type="Proteomes" id="UP000018468">
    <property type="component" value="Linkage group LG9"/>
</dbReference>
<feature type="chain" id="PRO_5004866567" evidence="5">
    <location>
        <begin position="24"/>
        <end position="185"/>
    </location>
</feature>
<feature type="compositionally biased region" description="Polar residues" evidence="4">
    <location>
        <begin position="161"/>
        <end position="174"/>
    </location>
</feature>
<reference evidence="8" key="1">
    <citation type="submission" date="2011-12" db="EMBL/GenBank/DDBJ databases">
        <title>The Draft Genome of Lepisosteus oculatus.</title>
        <authorList>
            <consortium name="The Broad Institute Genome Assembly &amp; Analysis Group"/>
            <consortium name="Computational R&amp;D Group"/>
            <consortium name="and Sequencing Platform"/>
            <person name="Di Palma F."/>
            <person name="Alfoldi J."/>
            <person name="Johnson J."/>
            <person name="Berlin A."/>
            <person name="Gnerre S."/>
            <person name="Jaffe D."/>
            <person name="MacCallum I."/>
            <person name="Young S."/>
            <person name="Walker B.J."/>
            <person name="Lander E.S."/>
            <person name="Lindblad-Toh K."/>
        </authorList>
    </citation>
    <scope>NUCLEOTIDE SEQUENCE [LARGE SCALE GENOMIC DNA]</scope>
</reference>
<keyword evidence="3" id="KW-0472">Membrane</keyword>
<reference evidence="7" key="3">
    <citation type="submission" date="2025-09" db="UniProtKB">
        <authorList>
            <consortium name="Ensembl"/>
        </authorList>
    </citation>
    <scope>IDENTIFICATION</scope>
</reference>
<dbReference type="AlphaFoldDB" id="W5MPC3"/>
<dbReference type="OrthoDB" id="8920197at2759"/>
<dbReference type="InterPro" id="IPR013783">
    <property type="entry name" value="Ig-like_fold"/>
</dbReference>
<evidence type="ECO:0000256" key="4">
    <source>
        <dbReference type="SAM" id="MobiDB-lite"/>
    </source>
</evidence>
<keyword evidence="2" id="KW-0812">Transmembrane</keyword>
<evidence type="ECO:0000256" key="5">
    <source>
        <dbReference type="SAM" id="SignalP"/>
    </source>
</evidence>
<feature type="domain" description="Immunoglobulin V-set" evidence="6">
    <location>
        <begin position="25"/>
        <end position="116"/>
    </location>
</feature>
<evidence type="ECO:0000256" key="3">
    <source>
        <dbReference type="ARBA" id="ARBA00023136"/>
    </source>
</evidence>
<comment type="subcellular location">
    <subcellularLocation>
        <location evidence="1">Membrane</location>
    </subcellularLocation>
</comment>
<dbReference type="Pfam" id="PF07686">
    <property type="entry name" value="V-set"/>
    <property type="match status" value="1"/>
</dbReference>
<dbReference type="InterPro" id="IPR013106">
    <property type="entry name" value="Ig_V-set"/>
</dbReference>
<dbReference type="EMBL" id="AHAT01010050">
    <property type="status" value="NOT_ANNOTATED_CDS"/>
    <property type="molecule type" value="Genomic_DNA"/>
</dbReference>
<dbReference type="Ensembl" id="ENSLOCT00000010245.1">
    <property type="protein sequence ID" value="ENSLOCP00000010232.1"/>
    <property type="gene ID" value="ENSLOCG00000008417.1"/>
</dbReference>
<evidence type="ECO:0000259" key="6">
    <source>
        <dbReference type="Pfam" id="PF07686"/>
    </source>
</evidence>
<keyword evidence="8" id="KW-1185">Reference proteome</keyword>
<dbReference type="InterPro" id="IPR036179">
    <property type="entry name" value="Ig-like_dom_sf"/>
</dbReference>
<dbReference type="PANTHER" id="PTHR11860:SF111">
    <property type="entry name" value="IMMUNOGLOBULIN SUBTYPE DOMAIN-CONTAINING PROTEIN"/>
    <property type="match status" value="1"/>
</dbReference>
<evidence type="ECO:0000313" key="8">
    <source>
        <dbReference type="Proteomes" id="UP000018468"/>
    </source>
</evidence>
<accession>W5MPC3</accession>
<dbReference type="GO" id="GO:0007165">
    <property type="term" value="P:signal transduction"/>
    <property type="evidence" value="ECO:0000318"/>
    <property type="project" value="GO_Central"/>
</dbReference>
<dbReference type="InterPro" id="IPR050671">
    <property type="entry name" value="CD300_family_receptors"/>
</dbReference>
<dbReference type="GO" id="GO:0005886">
    <property type="term" value="C:plasma membrane"/>
    <property type="evidence" value="ECO:0000318"/>
    <property type="project" value="GO_Central"/>
</dbReference>
<dbReference type="CDD" id="cd05716">
    <property type="entry name" value="IgV_pIgR_like"/>
    <property type="match status" value="1"/>
</dbReference>
<feature type="region of interest" description="Disordered" evidence="4">
    <location>
        <begin position="151"/>
        <end position="174"/>
    </location>
</feature>
<dbReference type="OMA" id="ELITHSQ"/>
<dbReference type="HOGENOM" id="CLU_051023_3_0_1"/>
<dbReference type="STRING" id="7918.ENSLOCP00000010232"/>
<dbReference type="KEGG" id="loc:102686353"/>
<dbReference type="InParanoid" id="W5MPC3"/>
<protein>
    <submittedName>
        <fullName evidence="7">CMRF35-like molecule 3</fullName>
    </submittedName>
</protein>
<dbReference type="Bgee" id="ENSLOCG00000008417">
    <property type="expression patterns" value="Expressed in pharyngeal gill and 3 other cell types or tissues"/>
</dbReference>
<dbReference type="eggNOG" id="ENOG502SQ63">
    <property type="taxonomic scope" value="Eukaryota"/>
</dbReference>
<proteinExistence type="predicted"/>
<keyword evidence="5" id="KW-0732">Signal</keyword>
<sequence length="185" mass="20583">MACLFLHLVLFCVSLLVIDGLSAVREVRGRKGGSVSVQCHYGLTQKYYAKYWCKGKFWSSCSTMLQTGSRAASDKVSISDDKTRGIFTVTMSHLEKKDEAWYWCGIKRGHNKANDEMFYLYLYVDEAKTTPKPPATTKPLVPATVSIVSTPRSAAAADPPSTESSSTELITHSQEPTAIRRFCRL</sequence>
<dbReference type="Gene3D" id="2.60.40.10">
    <property type="entry name" value="Immunoglobulins"/>
    <property type="match status" value="1"/>
</dbReference>